<reference evidence="1" key="1">
    <citation type="submission" date="2018-11" db="EMBL/GenBank/DDBJ databases">
        <authorList>
            <consortium name="Genoscope - CEA"/>
            <person name="William W."/>
        </authorList>
    </citation>
    <scope>NUCLEOTIDE SEQUENCE</scope>
</reference>
<organism evidence="1">
    <name type="scientific">Brassica oleracea</name>
    <name type="common">Wild cabbage</name>
    <dbReference type="NCBI Taxonomy" id="3712"/>
    <lineage>
        <taxon>Eukaryota</taxon>
        <taxon>Viridiplantae</taxon>
        <taxon>Streptophyta</taxon>
        <taxon>Embryophyta</taxon>
        <taxon>Tracheophyta</taxon>
        <taxon>Spermatophyta</taxon>
        <taxon>Magnoliopsida</taxon>
        <taxon>eudicotyledons</taxon>
        <taxon>Gunneridae</taxon>
        <taxon>Pentapetalae</taxon>
        <taxon>rosids</taxon>
        <taxon>malvids</taxon>
        <taxon>Brassicales</taxon>
        <taxon>Brassicaceae</taxon>
        <taxon>Brassiceae</taxon>
        <taxon>Brassica</taxon>
    </lineage>
</organism>
<proteinExistence type="predicted"/>
<gene>
    <name evidence="1" type="ORF">BOLC2T07059H</name>
</gene>
<accession>A0A3P6D625</accession>
<protein>
    <submittedName>
        <fullName evidence="1">Uncharacterized protein</fullName>
    </submittedName>
</protein>
<evidence type="ECO:0000313" key="1">
    <source>
        <dbReference type="EMBL" id="VDD20104.1"/>
    </source>
</evidence>
<dbReference type="EMBL" id="LR031874">
    <property type="protein sequence ID" value="VDD20104.1"/>
    <property type="molecule type" value="Genomic_DNA"/>
</dbReference>
<name>A0A3P6D625_BRAOL</name>
<sequence length="52" mass="6012">MEEEYQVLNRYGSGHRRNDGNYLQMVAQVIVPIENPQDIIVQSAGSMDRELF</sequence>
<dbReference type="AlphaFoldDB" id="A0A3P6D625"/>